<keyword evidence="4 5" id="KW-0413">Isomerase</keyword>
<evidence type="ECO:0000259" key="7">
    <source>
        <dbReference type="PROSITE" id="PS50059"/>
    </source>
</evidence>
<evidence type="ECO:0000256" key="6">
    <source>
        <dbReference type="RuleBase" id="RU003915"/>
    </source>
</evidence>
<evidence type="ECO:0000313" key="9">
    <source>
        <dbReference type="Proteomes" id="UP001597283"/>
    </source>
</evidence>
<dbReference type="Gene3D" id="3.10.50.40">
    <property type="match status" value="1"/>
</dbReference>
<gene>
    <name evidence="8" type="ORF">ACFSC3_03770</name>
</gene>
<dbReference type="InterPro" id="IPR001179">
    <property type="entry name" value="PPIase_FKBP_dom"/>
</dbReference>
<dbReference type="Pfam" id="PF00254">
    <property type="entry name" value="FKBP_C"/>
    <property type="match status" value="1"/>
</dbReference>
<dbReference type="EC" id="5.2.1.8" evidence="6"/>
<comment type="caution">
    <text evidence="8">The sequence shown here is derived from an EMBL/GenBank/DDBJ whole genome shotgun (WGS) entry which is preliminary data.</text>
</comment>
<comment type="catalytic activity">
    <reaction evidence="1 5 6">
        <text>[protein]-peptidylproline (omega=180) = [protein]-peptidylproline (omega=0)</text>
        <dbReference type="Rhea" id="RHEA:16237"/>
        <dbReference type="Rhea" id="RHEA-COMP:10747"/>
        <dbReference type="Rhea" id="RHEA-COMP:10748"/>
        <dbReference type="ChEBI" id="CHEBI:83833"/>
        <dbReference type="ChEBI" id="CHEBI:83834"/>
        <dbReference type="EC" id="5.2.1.8"/>
    </reaction>
</comment>
<proteinExistence type="inferred from homology"/>
<dbReference type="PROSITE" id="PS50059">
    <property type="entry name" value="FKBP_PPIASE"/>
    <property type="match status" value="1"/>
</dbReference>
<evidence type="ECO:0000256" key="1">
    <source>
        <dbReference type="ARBA" id="ARBA00000971"/>
    </source>
</evidence>
<evidence type="ECO:0000256" key="3">
    <source>
        <dbReference type="ARBA" id="ARBA00023110"/>
    </source>
</evidence>
<dbReference type="SUPFAM" id="SSF54534">
    <property type="entry name" value="FKBP-like"/>
    <property type="match status" value="1"/>
</dbReference>
<organism evidence="8 9">
    <name type="scientific">Sphingomonas floccifaciens</name>
    <dbReference type="NCBI Taxonomy" id="1844115"/>
    <lineage>
        <taxon>Bacteria</taxon>
        <taxon>Pseudomonadati</taxon>
        <taxon>Pseudomonadota</taxon>
        <taxon>Alphaproteobacteria</taxon>
        <taxon>Sphingomonadales</taxon>
        <taxon>Sphingomonadaceae</taxon>
        <taxon>Sphingomonas</taxon>
    </lineage>
</organism>
<name>A0ABW4NBK4_9SPHN</name>
<evidence type="ECO:0000256" key="5">
    <source>
        <dbReference type="PROSITE-ProRule" id="PRU00277"/>
    </source>
</evidence>
<dbReference type="RefSeq" id="WP_380938895.1">
    <property type="nucleotide sequence ID" value="NZ_JBHUFC010000002.1"/>
</dbReference>
<reference evidence="9" key="1">
    <citation type="journal article" date="2019" name="Int. J. Syst. Evol. Microbiol.">
        <title>The Global Catalogue of Microorganisms (GCM) 10K type strain sequencing project: providing services to taxonomists for standard genome sequencing and annotation.</title>
        <authorList>
            <consortium name="The Broad Institute Genomics Platform"/>
            <consortium name="The Broad Institute Genome Sequencing Center for Infectious Disease"/>
            <person name="Wu L."/>
            <person name="Ma J."/>
        </authorList>
    </citation>
    <scope>NUCLEOTIDE SEQUENCE [LARGE SCALE GENOMIC DNA]</scope>
    <source>
        <strain evidence="9">Q85</strain>
    </source>
</reference>
<evidence type="ECO:0000256" key="2">
    <source>
        <dbReference type="ARBA" id="ARBA00006577"/>
    </source>
</evidence>
<feature type="domain" description="PPIase FKBP-type" evidence="7">
    <location>
        <begin position="70"/>
        <end position="152"/>
    </location>
</feature>
<dbReference type="PANTHER" id="PTHR43811:SF23">
    <property type="entry name" value="FKBP-TYPE 22 KDA PEPTIDYL-PROLYL CIS-TRANS ISOMERASE"/>
    <property type="match status" value="1"/>
</dbReference>
<protein>
    <recommendedName>
        <fullName evidence="6">Peptidyl-prolyl cis-trans isomerase</fullName>
        <ecNumber evidence="6">5.2.1.8</ecNumber>
    </recommendedName>
</protein>
<dbReference type="InterPro" id="IPR046357">
    <property type="entry name" value="PPIase_dom_sf"/>
</dbReference>
<dbReference type="PANTHER" id="PTHR43811">
    <property type="entry name" value="FKBP-TYPE PEPTIDYL-PROLYL CIS-TRANS ISOMERASE FKPA"/>
    <property type="match status" value="1"/>
</dbReference>
<keyword evidence="9" id="KW-1185">Reference proteome</keyword>
<dbReference type="EMBL" id="JBHUFC010000002">
    <property type="protein sequence ID" value="MFD1786685.1"/>
    <property type="molecule type" value="Genomic_DNA"/>
</dbReference>
<dbReference type="GO" id="GO:0003755">
    <property type="term" value="F:peptidyl-prolyl cis-trans isomerase activity"/>
    <property type="evidence" value="ECO:0007669"/>
    <property type="project" value="UniProtKB-EC"/>
</dbReference>
<accession>A0ABW4NBK4</accession>
<evidence type="ECO:0000313" key="8">
    <source>
        <dbReference type="EMBL" id="MFD1786685.1"/>
    </source>
</evidence>
<sequence length="158" mass="16252">MTGVLVGLMIAAFLVVAISVWRKPGKPAADPAAASAFLDTNRSAAGVTQIASGVQYRVIEPGNGPRPTDSDTVRVTYVGLLTDGTVFDRSDAPMSFPVSGVVPGFSEALKLMPVGAKYRVWIPPAVGYGERGAGPIPGNAVLVFDIALVGIDGAGRAR</sequence>
<evidence type="ECO:0000256" key="4">
    <source>
        <dbReference type="ARBA" id="ARBA00023235"/>
    </source>
</evidence>
<keyword evidence="3 5" id="KW-0697">Rotamase</keyword>
<comment type="similarity">
    <text evidence="2 6">Belongs to the FKBP-type PPIase family.</text>
</comment>
<dbReference type="Proteomes" id="UP001597283">
    <property type="component" value="Unassembled WGS sequence"/>
</dbReference>